<dbReference type="OrthoDB" id="6429934at2"/>
<dbReference type="PATRIC" id="fig|1230338.3.peg.1219"/>
<keyword evidence="1" id="KW-0812">Transmembrane</keyword>
<dbReference type="RefSeq" id="WP_009501548.1">
    <property type="nucleotide sequence ID" value="NZ_ANIN01000002.1"/>
</dbReference>
<evidence type="ECO:0000313" key="2">
    <source>
        <dbReference type="EMBL" id="ELA08036.1"/>
    </source>
</evidence>
<keyword evidence="1" id="KW-0472">Membrane</keyword>
<feature type="transmembrane region" description="Helical" evidence="1">
    <location>
        <begin position="304"/>
        <end position="325"/>
    </location>
</feature>
<name>L2F5I2_9GAMM</name>
<dbReference type="Proteomes" id="UP000023795">
    <property type="component" value="Unassembled WGS sequence"/>
</dbReference>
<evidence type="ECO:0008006" key="4">
    <source>
        <dbReference type="Google" id="ProtNLM"/>
    </source>
</evidence>
<dbReference type="Gene3D" id="1.25.40.10">
    <property type="entry name" value="Tetratricopeptide repeat domain"/>
    <property type="match status" value="1"/>
</dbReference>
<dbReference type="Pfam" id="PF08238">
    <property type="entry name" value="Sel1"/>
    <property type="match status" value="2"/>
</dbReference>
<dbReference type="STRING" id="1230338.MOMA_05731"/>
<dbReference type="EMBL" id="ANIN01000002">
    <property type="protein sequence ID" value="ELA08036.1"/>
    <property type="molecule type" value="Genomic_DNA"/>
</dbReference>
<dbReference type="SMART" id="SM00671">
    <property type="entry name" value="SEL1"/>
    <property type="match status" value="2"/>
</dbReference>
<accession>L2F5I2</accession>
<proteinExistence type="predicted"/>
<dbReference type="InterPro" id="IPR011990">
    <property type="entry name" value="TPR-like_helical_dom_sf"/>
</dbReference>
<reference evidence="2 3" key="1">
    <citation type="journal article" date="2013" name="Genome Announc.">
        <title>Genome Sequence of Moraxella macacae 0408225, a Novel Bacterial Species Isolated from a Cynomolgus Macaque with Epistaxis.</title>
        <authorList>
            <person name="Ladner J.T."/>
            <person name="Whitehouse C.A."/>
            <person name="Koroleva G.I."/>
            <person name="Palacios G.F."/>
        </authorList>
    </citation>
    <scope>NUCLEOTIDE SEQUENCE [LARGE SCALE GENOMIC DNA]</scope>
    <source>
        <strain evidence="2 3">0408225</strain>
    </source>
</reference>
<dbReference type="InterPro" id="IPR006597">
    <property type="entry name" value="Sel1-like"/>
</dbReference>
<gene>
    <name evidence="2" type="ORF">MOMA_05731</name>
</gene>
<dbReference type="eggNOG" id="COG0790">
    <property type="taxonomic scope" value="Bacteria"/>
</dbReference>
<dbReference type="SUPFAM" id="SSF81901">
    <property type="entry name" value="HCP-like"/>
    <property type="match status" value="1"/>
</dbReference>
<sequence>MTMSTKATSPPDFIVIADDDNPLIDTLQATELAELANLWTQGQTNFEKNYFAKHLFQPTKTIVAHCEYGLGDFHHVSMQIADEMGEPENQQQAIENLPPIEPKTNKAQPTIIKHTKTTKALANPKLHKNLLNQKKSMIDTQTVAKDSFSELEHDLQVIDLSDNVSKKHQQIYHQALEVLANPKVKNHHQKALAVVQKFAHANSTDAMLRLALWALRGNAYLGIDKNSEQGLKWLKQAAKLHDNRAQKLLSKLYFSGDLLDLDVKQGEYWLNQAAKHGHNQAKQLQQAFNSAEMLKQTRTEENKYWKKLGLLVILLVFVLFAVLLVKI</sequence>
<evidence type="ECO:0000256" key="1">
    <source>
        <dbReference type="SAM" id="Phobius"/>
    </source>
</evidence>
<organism evidence="2 3">
    <name type="scientific">Moraxella macacae 0408225</name>
    <dbReference type="NCBI Taxonomy" id="1230338"/>
    <lineage>
        <taxon>Bacteria</taxon>
        <taxon>Pseudomonadati</taxon>
        <taxon>Pseudomonadota</taxon>
        <taxon>Gammaproteobacteria</taxon>
        <taxon>Moraxellales</taxon>
        <taxon>Moraxellaceae</taxon>
        <taxon>Moraxella</taxon>
    </lineage>
</organism>
<keyword evidence="3" id="KW-1185">Reference proteome</keyword>
<comment type="caution">
    <text evidence="2">The sequence shown here is derived from an EMBL/GenBank/DDBJ whole genome shotgun (WGS) entry which is preliminary data.</text>
</comment>
<protein>
    <recommendedName>
        <fullName evidence="4">Sel1 repeat family protein</fullName>
    </recommendedName>
</protein>
<evidence type="ECO:0000313" key="3">
    <source>
        <dbReference type="Proteomes" id="UP000023795"/>
    </source>
</evidence>
<keyword evidence="1" id="KW-1133">Transmembrane helix</keyword>
<dbReference type="AlphaFoldDB" id="L2F5I2"/>